<sequence>MVSHLIWNHFIISHLTLQLRYKTCEDDYIVSPNGSYVMLSFTTFFHNQKQLHEAI</sequence>
<dbReference type="EMBL" id="GGEC01057241">
    <property type="protein sequence ID" value="MBX37725.1"/>
    <property type="molecule type" value="Transcribed_RNA"/>
</dbReference>
<proteinExistence type="predicted"/>
<name>A0A2P2N5L2_RHIMU</name>
<organism evidence="1">
    <name type="scientific">Rhizophora mucronata</name>
    <name type="common">Asiatic mangrove</name>
    <dbReference type="NCBI Taxonomy" id="61149"/>
    <lineage>
        <taxon>Eukaryota</taxon>
        <taxon>Viridiplantae</taxon>
        <taxon>Streptophyta</taxon>
        <taxon>Embryophyta</taxon>
        <taxon>Tracheophyta</taxon>
        <taxon>Spermatophyta</taxon>
        <taxon>Magnoliopsida</taxon>
        <taxon>eudicotyledons</taxon>
        <taxon>Gunneridae</taxon>
        <taxon>Pentapetalae</taxon>
        <taxon>rosids</taxon>
        <taxon>fabids</taxon>
        <taxon>Malpighiales</taxon>
        <taxon>Rhizophoraceae</taxon>
        <taxon>Rhizophora</taxon>
    </lineage>
</organism>
<protein>
    <submittedName>
        <fullName evidence="1">Uncharacterized protein</fullName>
    </submittedName>
</protein>
<reference evidence="1" key="1">
    <citation type="submission" date="2018-02" db="EMBL/GenBank/DDBJ databases">
        <title>Rhizophora mucronata_Transcriptome.</title>
        <authorList>
            <person name="Meera S.P."/>
            <person name="Sreeshan A."/>
            <person name="Augustine A."/>
        </authorList>
    </citation>
    <scope>NUCLEOTIDE SEQUENCE</scope>
    <source>
        <tissue evidence="1">Leaf</tissue>
    </source>
</reference>
<dbReference type="AlphaFoldDB" id="A0A2P2N5L2"/>
<accession>A0A2P2N5L2</accession>
<evidence type="ECO:0000313" key="1">
    <source>
        <dbReference type="EMBL" id="MBX37725.1"/>
    </source>
</evidence>